<comment type="caution">
    <text evidence="5">The sequence shown here is derived from an EMBL/GenBank/DDBJ whole genome shotgun (WGS) entry which is preliminary data.</text>
</comment>
<feature type="domain" description="Peptidase M16 C-terminal" evidence="4">
    <location>
        <begin position="167"/>
        <end position="344"/>
    </location>
</feature>
<evidence type="ECO:0000313" key="6">
    <source>
        <dbReference type="Proteomes" id="UP000176424"/>
    </source>
</evidence>
<name>A0A1F4ZU70_9BACT</name>
<dbReference type="InterPro" id="IPR011249">
    <property type="entry name" value="Metalloenz_LuxS/M16"/>
</dbReference>
<accession>A0A1F4ZU70</accession>
<dbReference type="PROSITE" id="PS00143">
    <property type="entry name" value="INSULINASE"/>
    <property type="match status" value="1"/>
</dbReference>
<dbReference type="Gene3D" id="3.30.830.10">
    <property type="entry name" value="Metalloenzyme, LuxS/M16 peptidase-like"/>
    <property type="match status" value="2"/>
</dbReference>
<proteinExistence type="inferred from homology"/>
<dbReference type="InterPro" id="IPR001431">
    <property type="entry name" value="Pept_M16_Zn_BS"/>
</dbReference>
<evidence type="ECO:0000256" key="1">
    <source>
        <dbReference type="ARBA" id="ARBA00007261"/>
    </source>
</evidence>
<gene>
    <name evidence="5" type="ORF">A2397_00495</name>
</gene>
<dbReference type="GO" id="GO:0046872">
    <property type="term" value="F:metal ion binding"/>
    <property type="evidence" value="ECO:0007669"/>
    <property type="project" value="InterPro"/>
</dbReference>
<dbReference type="AlphaFoldDB" id="A0A1F4ZU70"/>
<dbReference type="Pfam" id="PF00675">
    <property type="entry name" value="Peptidase_M16"/>
    <property type="match status" value="1"/>
</dbReference>
<evidence type="ECO:0000313" key="5">
    <source>
        <dbReference type="EMBL" id="OGD09810.1"/>
    </source>
</evidence>
<organism evidence="5 6">
    <name type="scientific">Candidatus Amesbacteria bacterium RIFOXYB1_FULL_44_23</name>
    <dbReference type="NCBI Taxonomy" id="1797263"/>
    <lineage>
        <taxon>Bacteria</taxon>
        <taxon>Candidatus Amesiibacteriota</taxon>
    </lineage>
</organism>
<dbReference type="Proteomes" id="UP000176424">
    <property type="component" value="Unassembled WGS sequence"/>
</dbReference>
<evidence type="ECO:0000259" key="3">
    <source>
        <dbReference type="Pfam" id="PF00675"/>
    </source>
</evidence>
<dbReference type="STRING" id="1797263.A2397_00495"/>
<evidence type="ECO:0000259" key="4">
    <source>
        <dbReference type="Pfam" id="PF05193"/>
    </source>
</evidence>
<dbReference type="PANTHER" id="PTHR11851">
    <property type="entry name" value="METALLOPROTEASE"/>
    <property type="match status" value="1"/>
</dbReference>
<evidence type="ECO:0000256" key="2">
    <source>
        <dbReference type="RuleBase" id="RU004447"/>
    </source>
</evidence>
<dbReference type="PANTHER" id="PTHR11851:SF49">
    <property type="entry name" value="MITOCHONDRIAL-PROCESSING PEPTIDASE SUBUNIT ALPHA"/>
    <property type="match status" value="1"/>
</dbReference>
<protein>
    <recommendedName>
        <fullName evidence="7">Peptidase M16</fullName>
    </recommendedName>
</protein>
<comment type="similarity">
    <text evidence="1 2">Belongs to the peptidase M16 family.</text>
</comment>
<dbReference type="InterPro" id="IPR011765">
    <property type="entry name" value="Pept_M16_N"/>
</dbReference>
<sequence>MSYEFYKLDNGVRVVLIPMPGVESVAVGTYVKTGSRYETVSINGLSHFLEHMVFKGTKKFPSHEQTSYLEGLGAIQNAWTDVDATAYWCKIVADRWKEGLEMVKELALYPLFPAADLEIERGVIVEEINRKDDRPDELAGEQLQKLVFADNPLAMTVLGDVKVIKTVPREEFVQYHQNQYVSGRLVVVLAGKIGSNKPEISKLIQDYFGGLPKTQGNNFDVLNEQIDNKRYGLYKKKTADQVHFEMGWRGLSVKDERRFPLAILTSYLGEGLSSRLFTELREKRGLCYEVHAGGSNMEDTGLWSVYAGVGQAKFAQAVEAVWGEIKRLQSYSLTEKELVAAKEKIRGKVVFAKENPIHQMEFYARQALDRPEQMMDYDMVIDSLMRVSASDIKDLAGELLLSETMKLSVVGEVKEQEVEKVIELIK</sequence>
<dbReference type="EMBL" id="MEXR01000022">
    <property type="protein sequence ID" value="OGD09810.1"/>
    <property type="molecule type" value="Genomic_DNA"/>
</dbReference>
<dbReference type="GO" id="GO:0004222">
    <property type="term" value="F:metalloendopeptidase activity"/>
    <property type="evidence" value="ECO:0007669"/>
    <property type="project" value="InterPro"/>
</dbReference>
<dbReference type="InterPro" id="IPR050361">
    <property type="entry name" value="MPP/UQCRC_Complex"/>
</dbReference>
<dbReference type="SUPFAM" id="SSF63411">
    <property type="entry name" value="LuxS/MPP-like metallohydrolase"/>
    <property type="match status" value="2"/>
</dbReference>
<feature type="domain" description="Peptidase M16 N-terminal" evidence="3">
    <location>
        <begin position="13"/>
        <end position="159"/>
    </location>
</feature>
<dbReference type="InterPro" id="IPR007863">
    <property type="entry name" value="Peptidase_M16_C"/>
</dbReference>
<evidence type="ECO:0008006" key="7">
    <source>
        <dbReference type="Google" id="ProtNLM"/>
    </source>
</evidence>
<dbReference type="Pfam" id="PF05193">
    <property type="entry name" value="Peptidase_M16_C"/>
    <property type="match status" value="1"/>
</dbReference>
<dbReference type="GO" id="GO:0006508">
    <property type="term" value="P:proteolysis"/>
    <property type="evidence" value="ECO:0007669"/>
    <property type="project" value="InterPro"/>
</dbReference>
<reference evidence="5 6" key="1">
    <citation type="journal article" date="2016" name="Nat. Commun.">
        <title>Thousands of microbial genomes shed light on interconnected biogeochemical processes in an aquifer system.</title>
        <authorList>
            <person name="Anantharaman K."/>
            <person name="Brown C.T."/>
            <person name="Hug L.A."/>
            <person name="Sharon I."/>
            <person name="Castelle C.J."/>
            <person name="Probst A.J."/>
            <person name="Thomas B.C."/>
            <person name="Singh A."/>
            <person name="Wilkins M.J."/>
            <person name="Karaoz U."/>
            <person name="Brodie E.L."/>
            <person name="Williams K.H."/>
            <person name="Hubbard S.S."/>
            <person name="Banfield J.F."/>
        </authorList>
    </citation>
    <scope>NUCLEOTIDE SEQUENCE [LARGE SCALE GENOMIC DNA]</scope>
</reference>